<dbReference type="PANTHER" id="PTHR11102">
    <property type="entry name" value="SEL-1-LIKE PROTEIN"/>
    <property type="match status" value="1"/>
</dbReference>
<proteinExistence type="predicted"/>
<keyword evidence="3" id="KW-1185">Reference proteome</keyword>
<sequence>MTRILISLLPLMMPVFAHADSIAVDIYSQERLRDLIKQDRYLEQVKADDCQLVQDIEARALVLKQPLYQYLWGEMLNYGVCVPANPSSGMEQLQKAAEQGSPEAMVLLAEYYQDGRFVVQNKDRAVQYVLPAAANGHQTARMMLARLMAQGYGSPRDYELAYHWLFNEVFSDEATKLEALTLLQGLEAKMPASVVKRARKASLNGR</sequence>
<accession>A0ABT0N8F0</accession>
<evidence type="ECO:0000256" key="1">
    <source>
        <dbReference type="SAM" id="SignalP"/>
    </source>
</evidence>
<keyword evidence="1" id="KW-0732">Signal</keyword>
<gene>
    <name evidence="2" type="ORF">L2725_11660</name>
</gene>
<evidence type="ECO:0000313" key="2">
    <source>
        <dbReference type="EMBL" id="MCL2914420.1"/>
    </source>
</evidence>
<comment type="caution">
    <text evidence="2">The sequence shown here is derived from an EMBL/GenBank/DDBJ whole genome shotgun (WGS) entry which is preliminary data.</text>
</comment>
<dbReference type="SMART" id="SM00671">
    <property type="entry name" value="SEL1"/>
    <property type="match status" value="3"/>
</dbReference>
<protein>
    <submittedName>
        <fullName evidence="2">Sel1 repeat family protein</fullName>
    </submittedName>
</protein>
<dbReference type="Pfam" id="PF08238">
    <property type="entry name" value="Sel1"/>
    <property type="match status" value="3"/>
</dbReference>
<dbReference type="Gene3D" id="1.25.40.10">
    <property type="entry name" value="Tetratricopeptide repeat domain"/>
    <property type="match status" value="1"/>
</dbReference>
<reference evidence="2 3" key="1">
    <citation type="submission" date="2022-01" db="EMBL/GenBank/DDBJ databases">
        <title>Whole genome-based taxonomy of the Shewanellaceae.</title>
        <authorList>
            <person name="Martin-Rodriguez A.J."/>
        </authorList>
    </citation>
    <scope>NUCLEOTIDE SEQUENCE [LARGE SCALE GENOMIC DNA]</scope>
    <source>
        <strain evidence="2 3">DSM 21332</strain>
    </source>
</reference>
<feature type="chain" id="PRO_5046349054" evidence="1">
    <location>
        <begin position="20"/>
        <end position="206"/>
    </location>
</feature>
<organism evidence="2 3">
    <name type="scientific">Shewanella corallii</name>
    <dbReference type="NCBI Taxonomy" id="560080"/>
    <lineage>
        <taxon>Bacteria</taxon>
        <taxon>Pseudomonadati</taxon>
        <taxon>Pseudomonadota</taxon>
        <taxon>Gammaproteobacteria</taxon>
        <taxon>Alteromonadales</taxon>
        <taxon>Shewanellaceae</taxon>
        <taxon>Shewanella</taxon>
    </lineage>
</organism>
<dbReference type="EMBL" id="JAKIKT010000004">
    <property type="protein sequence ID" value="MCL2914420.1"/>
    <property type="molecule type" value="Genomic_DNA"/>
</dbReference>
<evidence type="ECO:0000313" key="3">
    <source>
        <dbReference type="Proteomes" id="UP001202831"/>
    </source>
</evidence>
<dbReference type="InterPro" id="IPR050767">
    <property type="entry name" value="Sel1_AlgK"/>
</dbReference>
<dbReference type="SUPFAM" id="SSF81901">
    <property type="entry name" value="HCP-like"/>
    <property type="match status" value="1"/>
</dbReference>
<dbReference type="RefSeq" id="WP_249249113.1">
    <property type="nucleotide sequence ID" value="NZ_JAKIKT010000004.1"/>
</dbReference>
<name>A0ABT0N8F0_9GAMM</name>
<dbReference type="PANTHER" id="PTHR11102:SF160">
    <property type="entry name" value="ERAD-ASSOCIATED E3 UBIQUITIN-PROTEIN LIGASE COMPONENT HRD3"/>
    <property type="match status" value="1"/>
</dbReference>
<dbReference type="InterPro" id="IPR011990">
    <property type="entry name" value="TPR-like_helical_dom_sf"/>
</dbReference>
<feature type="signal peptide" evidence="1">
    <location>
        <begin position="1"/>
        <end position="19"/>
    </location>
</feature>
<dbReference type="Proteomes" id="UP001202831">
    <property type="component" value="Unassembled WGS sequence"/>
</dbReference>
<dbReference type="InterPro" id="IPR006597">
    <property type="entry name" value="Sel1-like"/>
</dbReference>